<feature type="domain" description="Sushi" evidence="12">
    <location>
        <begin position="1059"/>
        <end position="1118"/>
    </location>
</feature>
<dbReference type="AlphaFoldDB" id="A0A7R8UE80"/>
<dbReference type="SMART" id="SM00607">
    <property type="entry name" value="FTP"/>
    <property type="match status" value="1"/>
</dbReference>
<evidence type="ECO:0000256" key="5">
    <source>
        <dbReference type="ARBA" id="ARBA00022837"/>
    </source>
</evidence>
<accession>A0A7R8UE80</accession>
<feature type="disulfide bond" evidence="8">
    <location>
        <begin position="971"/>
        <end position="998"/>
    </location>
</feature>
<evidence type="ECO:0000313" key="14">
    <source>
        <dbReference type="Proteomes" id="UP000594454"/>
    </source>
</evidence>
<evidence type="ECO:0000259" key="11">
    <source>
        <dbReference type="PROSITE" id="PS50041"/>
    </source>
</evidence>
<evidence type="ECO:0000256" key="6">
    <source>
        <dbReference type="ARBA" id="ARBA00023157"/>
    </source>
</evidence>
<keyword evidence="10" id="KW-0812">Transmembrane</keyword>
<dbReference type="SUPFAM" id="SSF56436">
    <property type="entry name" value="C-type lectin-like"/>
    <property type="match status" value="1"/>
</dbReference>
<feature type="disulfide bond" evidence="8">
    <location>
        <begin position="1029"/>
        <end position="1056"/>
    </location>
</feature>
<dbReference type="SMART" id="SM00032">
    <property type="entry name" value="CCP"/>
    <property type="match status" value="11"/>
</dbReference>
<dbReference type="Pfam" id="PF00059">
    <property type="entry name" value="Lectin_C"/>
    <property type="match status" value="1"/>
</dbReference>
<keyword evidence="5" id="KW-0106">Calcium</keyword>
<feature type="domain" description="Sushi" evidence="12">
    <location>
        <begin position="566"/>
        <end position="624"/>
    </location>
</feature>
<feature type="disulfide bond" evidence="8">
    <location>
        <begin position="653"/>
        <end position="680"/>
    </location>
</feature>
<dbReference type="CDD" id="cd00033">
    <property type="entry name" value="CCP"/>
    <property type="match status" value="11"/>
</dbReference>
<dbReference type="CDD" id="cd00037">
    <property type="entry name" value="CLECT"/>
    <property type="match status" value="1"/>
</dbReference>
<keyword evidence="2" id="KW-0479">Metal-binding</keyword>
<reference evidence="13 14" key="1">
    <citation type="submission" date="2020-11" db="EMBL/GenBank/DDBJ databases">
        <authorList>
            <person name="Wallbank WR R."/>
            <person name="Pardo Diaz C."/>
            <person name="Kozak K."/>
            <person name="Martin S."/>
            <person name="Jiggins C."/>
            <person name="Moest M."/>
            <person name="Warren A I."/>
            <person name="Generalovic N T."/>
            <person name="Byers J.R.P. K."/>
            <person name="Montejo-Kovacevich G."/>
            <person name="Yen C E."/>
        </authorList>
    </citation>
    <scope>NUCLEOTIDE SEQUENCE [LARGE SCALE GENOMIC DNA]</scope>
</reference>
<feature type="disulfide bond" evidence="8">
    <location>
        <begin position="187"/>
        <end position="214"/>
    </location>
</feature>
<feature type="domain" description="Sushi" evidence="12">
    <location>
        <begin position="801"/>
        <end position="860"/>
    </location>
</feature>
<feature type="compositionally biased region" description="Low complexity" evidence="9">
    <location>
        <begin position="10"/>
        <end position="19"/>
    </location>
</feature>
<keyword evidence="14" id="KW-1185">Reference proteome</keyword>
<feature type="domain" description="Sushi" evidence="12">
    <location>
        <begin position="1001"/>
        <end position="1058"/>
    </location>
</feature>
<feature type="disulfide bond" evidence="8">
    <location>
        <begin position="536"/>
        <end position="563"/>
    </location>
</feature>
<feature type="domain" description="Sushi" evidence="12">
    <location>
        <begin position="508"/>
        <end position="565"/>
    </location>
</feature>
<dbReference type="Gene3D" id="2.60.120.260">
    <property type="entry name" value="Galactose-binding domain-like"/>
    <property type="match status" value="1"/>
</dbReference>
<dbReference type="Proteomes" id="UP000594454">
    <property type="component" value="Chromosome 1"/>
</dbReference>
<dbReference type="PANTHER" id="PTHR46393">
    <property type="entry name" value="SUSHI DOMAIN-CONTAINING PROTEIN"/>
    <property type="match status" value="1"/>
</dbReference>
<evidence type="ECO:0000259" key="12">
    <source>
        <dbReference type="PROSITE" id="PS50923"/>
    </source>
</evidence>
<dbReference type="InterPro" id="IPR018378">
    <property type="entry name" value="C-type_lectin_CS"/>
</dbReference>
<dbReference type="InterPro" id="IPR000436">
    <property type="entry name" value="Sushi_SCR_CCP_dom"/>
</dbReference>
<dbReference type="InterPro" id="IPR006585">
    <property type="entry name" value="FTP1"/>
</dbReference>
<gene>
    <name evidence="13" type="ORF">HERILL_LOCUS1595</name>
</gene>
<dbReference type="InterPro" id="IPR001304">
    <property type="entry name" value="C-type_lectin-like"/>
</dbReference>
<dbReference type="InterPro" id="IPR016186">
    <property type="entry name" value="C-type_lectin-like/link_sf"/>
</dbReference>
<dbReference type="OrthoDB" id="406096at2759"/>
<protein>
    <recommendedName>
        <fullName evidence="15">Sushi, von Willebrand factor type A, EGF and pentraxin domain-containing protein 1</fullName>
    </recommendedName>
</protein>
<dbReference type="Pfam" id="PF00084">
    <property type="entry name" value="Sushi"/>
    <property type="match status" value="11"/>
</dbReference>
<dbReference type="SMART" id="SM00034">
    <property type="entry name" value="CLECT"/>
    <property type="match status" value="1"/>
</dbReference>
<proteinExistence type="predicted"/>
<dbReference type="SUPFAM" id="SSF49785">
    <property type="entry name" value="Galactose-binding domain-like"/>
    <property type="match status" value="1"/>
</dbReference>
<organism evidence="13 14">
    <name type="scientific">Hermetia illucens</name>
    <name type="common">Black soldier fly</name>
    <dbReference type="NCBI Taxonomy" id="343691"/>
    <lineage>
        <taxon>Eukaryota</taxon>
        <taxon>Metazoa</taxon>
        <taxon>Ecdysozoa</taxon>
        <taxon>Arthropoda</taxon>
        <taxon>Hexapoda</taxon>
        <taxon>Insecta</taxon>
        <taxon>Pterygota</taxon>
        <taxon>Neoptera</taxon>
        <taxon>Endopterygota</taxon>
        <taxon>Diptera</taxon>
        <taxon>Brachycera</taxon>
        <taxon>Stratiomyomorpha</taxon>
        <taxon>Stratiomyidae</taxon>
        <taxon>Hermetiinae</taxon>
        <taxon>Hermetia</taxon>
    </lineage>
</organism>
<evidence type="ECO:0000256" key="10">
    <source>
        <dbReference type="SAM" id="Phobius"/>
    </source>
</evidence>
<keyword evidence="1 8" id="KW-0768">Sushi</keyword>
<feature type="domain" description="Sushi" evidence="12">
    <location>
        <begin position="158"/>
        <end position="216"/>
    </location>
</feature>
<feature type="domain" description="C-type lectin" evidence="11">
    <location>
        <begin position="379"/>
        <end position="495"/>
    </location>
</feature>
<dbReference type="PROSITE" id="PS00615">
    <property type="entry name" value="C_TYPE_LECTIN_1"/>
    <property type="match status" value="1"/>
</dbReference>
<feature type="disulfide bond" evidence="8">
    <location>
        <begin position="771"/>
        <end position="798"/>
    </location>
</feature>
<keyword evidence="6 8" id="KW-1015">Disulfide bond</keyword>
<keyword evidence="3" id="KW-0732">Signal</keyword>
<dbReference type="OMA" id="DWCPEPP"/>
<feature type="disulfide bond" evidence="8">
    <location>
        <begin position="911"/>
        <end position="938"/>
    </location>
</feature>
<keyword evidence="10" id="KW-1133">Transmembrane helix</keyword>
<dbReference type="Gene3D" id="3.10.100.10">
    <property type="entry name" value="Mannose-Binding Protein A, subunit A"/>
    <property type="match status" value="1"/>
</dbReference>
<dbReference type="FunCoup" id="A0A7R8UE80">
    <property type="interactions" value="2"/>
</dbReference>
<dbReference type="EMBL" id="LR899009">
    <property type="protein sequence ID" value="CAD7078322.1"/>
    <property type="molecule type" value="Genomic_DNA"/>
</dbReference>
<evidence type="ECO:0000256" key="9">
    <source>
        <dbReference type="SAM" id="MobiDB-lite"/>
    </source>
</evidence>
<feature type="transmembrane region" description="Helical" evidence="10">
    <location>
        <begin position="1129"/>
        <end position="1152"/>
    </location>
</feature>
<feature type="disulfide bond" evidence="8">
    <location>
        <begin position="1089"/>
        <end position="1116"/>
    </location>
</feature>
<dbReference type="PROSITE" id="PS50923">
    <property type="entry name" value="SUSHI"/>
    <property type="match status" value="11"/>
</dbReference>
<dbReference type="FunFam" id="2.10.70.10:FF:000076">
    <property type="entry name" value="Furrowed, isoform A"/>
    <property type="match status" value="1"/>
</dbReference>
<dbReference type="InParanoid" id="A0A7R8UE80"/>
<feature type="domain" description="Sushi" evidence="12">
    <location>
        <begin position="941"/>
        <end position="1000"/>
    </location>
</feature>
<keyword evidence="4" id="KW-0677">Repeat</keyword>
<evidence type="ECO:0000256" key="3">
    <source>
        <dbReference type="ARBA" id="ARBA00022729"/>
    </source>
</evidence>
<name>A0A7R8UE80_HERIL</name>
<evidence type="ECO:0000256" key="7">
    <source>
        <dbReference type="ARBA" id="ARBA00023180"/>
    </source>
</evidence>
<evidence type="ECO:0000256" key="2">
    <source>
        <dbReference type="ARBA" id="ARBA00022723"/>
    </source>
</evidence>
<evidence type="ECO:0000256" key="8">
    <source>
        <dbReference type="PROSITE-ProRule" id="PRU00302"/>
    </source>
</evidence>
<evidence type="ECO:0000256" key="1">
    <source>
        <dbReference type="ARBA" id="ARBA00022659"/>
    </source>
</evidence>
<dbReference type="InterPro" id="IPR035976">
    <property type="entry name" value="Sushi/SCR/CCP_sf"/>
</dbReference>
<evidence type="ECO:0000313" key="13">
    <source>
        <dbReference type="EMBL" id="CAD7078322.1"/>
    </source>
</evidence>
<keyword evidence="10" id="KW-0472">Membrane</keyword>
<comment type="caution">
    <text evidence="8">Lacks conserved residue(s) required for the propagation of feature annotation.</text>
</comment>
<dbReference type="PROSITE" id="PS50041">
    <property type="entry name" value="C_TYPE_LECTIN_2"/>
    <property type="match status" value="1"/>
</dbReference>
<feature type="domain" description="Sushi" evidence="12">
    <location>
        <begin position="625"/>
        <end position="682"/>
    </location>
</feature>
<feature type="compositionally biased region" description="Polar residues" evidence="9">
    <location>
        <begin position="28"/>
        <end position="43"/>
    </location>
</feature>
<dbReference type="InterPro" id="IPR016187">
    <property type="entry name" value="CTDL_fold"/>
</dbReference>
<feature type="region of interest" description="Disordered" evidence="9">
    <location>
        <begin position="231"/>
        <end position="259"/>
    </location>
</feature>
<dbReference type="Gene3D" id="2.10.70.10">
    <property type="entry name" value="Complement Module, domain 1"/>
    <property type="match status" value="11"/>
</dbReference>
<keyword evidence="7" id="KW-0325">Glycoprotein</keyword>
<dbReference type="SUPFAM" id="SSF57535">
    <property type="entry name" value="Complement control module/SCR domain"/>
    <property type="match status" value="11"/>
</dbReference>
<dbReference type="GO" id="GO:0046872">
    <property type="term" value="F:metal ion binding"/>
    <property type="evidence" value="ECO:0007669"/>
    <property type="project" value="UniProtKB-KW"/>
</dbReference>
<feature type="region of interest" description="Disordered" evidence="9">
    <location>
        <begin position="1"/>
        <end position="96"/>
    </location>
</feature>
<feature type="domain" description="Sushi" evidence="12">
    <location>
        <begin position="743"/>
        <end position="800"/>
    </location>
</feature>
<dbReference type="FunFam" id="2.60.120.260:FF:000105">
    <property type="entry name" value="Sushi, von Willebrand factor type A, EGF and pentraxin domain-containing protein 1"/>
    <property type="match status" value="1"/>
</dbReference>
<evidence type="ECO:0008006" key="15">
    <source>
        <dbReference type="Google" id="ProtNLM"/>
    </source>
</evidence>
<sequence length="1263" mass="138481">MLSEPHTDHNNNYNQRNNNGGDAYKQTRILQKNNGSQNSPTDETNNRNEGNRRANVNNGDGRSGSDPKGMNANRGGLKCERSVPKSGVQLSRAGDQQQQELVKLVLGSSGQKRQLGSQVRKWSAAAAAGSCRWNDKGGILLAVVVTSLLSFTTEVSCQVCGQPAVPLNAKVKTTSGDNGIMEAKYECDPGYELFGPSTIKCDPRRGWERELPFCGTNVAFRKPVNQSSYTRQGPAVYANDGKPGNQNPDGQECSETQKETSPWWKVDLITPQAVRVVRITTRGCCGHQPIQDLEIRVGNSSVDLQRNPLCAWYPGTVDEGITKTFTCARALVGQYVAIQLVGVEGSLSLCEVEVFTNEEFSVEKCTAPNLSPETVVGTFSRTCYEFHVTRGENFEKAQQICQSHGGDLIHNFRDIANDYILSELERRKGELKTQLVWIGAQKEPGITSRTWKWVTGDLVLRPAWGKDQPNNYNGEQNCVVLDGGRNWLWNDVGCNLDYLHFICQHAPLYCGSPDSLQNTTVIGKNYTVGSKITYTCPKDHALIGEEIRTCTSEGVWSGRAPTCKYIDCGPLQPIRDGLIKISGTVTTYGVTAKYVCNTNFTLIGNETRTCGLEGWSGETPQCLIDYCPEPPSISGGKVVITGKRSGSTAMYECQTGYVLSGDPIITCGLGGEWTGKPPSCRYVDCGAPPRPDHGTAMLLNDSTTVGAMVKYQCEDDYWLVGPSDMSCTKEGKWSGEAPICELITCDTPHVPPGSYVVGYDYNIHSTIEYHCDPGHILRGAPILECLETGEWSGDAPFCEFIDCGLLPPVPFATHKYVQNTTFIGSEVVFTCAATHKLSGVTKRTCLESGLWSDLPPKCEEIRCPEPTLAPHSILSVTGNDRMYGRTLIRTAESGPSTAQTYKVGALAKYRCERGYKIVGEPLITCEDNGLWSGDIPECIYVECGNPPSIERGKLTLATNATYYGAAALYECNSNFKLHGVSRRLCSEDGTWSHETPSCQEITCDEPEVSEMVLVDSGTRSVGSEAKFSCMRGRYLVGNDTRICQKSGQWTGKSPICKPVDCGLPLPIENGRVIVVNESTIYGGSAEYHCLPNFNRIGQFLRKCLEDGKWSGEEPRCEVAANEAQESSGLGTGIAIGATIIVVLLIIIGLIFLHRNKARPVKNTENVQAAETKEDRNASVMSYATLDGRGRPELANPATFNTFHRPSHSRNRNINNNLRATENIYDQIPNEQYYDAPYEMRTNDEVYEPEPSGNMITINGISVR</sequence>
<feature type="domain" description="Sushi" evidence="12">
    <location>
        <begin position="683"/>
        <end position="742"/>
    </location>
</feature>
<feature type="disulfide bond" evidence="8">
    <location>
        <begin position="713"/>
        <end position="740"/>
    </location>
</feature>
<feature type="disulfide bond" evidence="8">
    <location>
        <begin position="831"/>
        <end position="858"/>
    </location>
</feature>
<dbReference type="InterPro" id="IPR008979">
    <property type="entry name" value="Galactose-bd-like_sf"/>
</dbReference>
<feature type="domain" description="Sushi" evidence="12">
    <location>
        <begin position="861"/>
        <end position="940"/>
    </location>
</feature>
<evidence type="ECO:0000256" key="4">
    <source>
        <dbReference type="ARBA" id="ARBA00022737"/>
    </source>
</evidence>
<dbReference type="PANTHER" id="PTHR46393:SF7">
    <property type="entry name" value="COMPLEMENT C2"/>
    <property type="match status" value="1"/>
</dbReference>
<dbReference type="Pfam" id="PF22633">
    <property type="entry name" value="F5_F8_type_C_2"/>
    <property type="match status" value="1"/>
</dbReference>